<feature type="region of interest" description="Disordered" evidence="3">
    <location>
        <begin position="1"/>
        <end position="26"/>
    </location>
</feature>
<dbReference type="GO" id="GO:0005634">
    <property type="term" value="C:nucleus"/>
    <property type="evidence" value="ECO:0007669"/>
    <property type="project" value="TreeGrafter"/>
</dbReference>
<evidence type="ECO:0000313" key="6">
    <source>
        <dbReference type="Proteomes" id="UP000053890"/>
    </source>
</evidence>
<dbReference type="GeneID" id="28977423"/>
<dbReference type="Gene3D" id="3.30.70.330">
    <property type="match status" value="2"/>
</dbReference>
<dbReference type="InterPro" id="IPR012677">
    <property type="entry name" value="Nucleotide-bd_a/b_plait_sf"/>
</dbReference>
<feature type="compositionally biased region" description="Low complexity" evidence="3">
    <location>
        <begin position="231"/>
        <end position="260"/>
    </location>
</feature>
<dbReference type="InterPro" id="IPR050502">
    <property type="entry name" value="Euk_RNA-bind_prot"/>
</dbReference>
<sequence length="402" mass="41097">MSAPVTDSAPAVEPSTNGTAAAPSTGEHPITQAMQATEHDLGHKVFVGNLPFSVNDDSIKDIFAKVGQVTDAQIIHRGTRSLGYGFVTYTNEADAAAAVSQLDKSEISGRQVNVEVAKPMPAPGAIAARAATKAANFKATRETAKEAQQQQQGGEGVEGVEGEAGVKAKKARKPRKPRGPRQPRADDETEEAGDAPSSTNAVSDAADALAAPRADGDAPARKPRNRKRKGAAAAGALVDGGAEGGAPPALGDAKPAADAPRQPRRRGPPAGAPSSTLIFVGNLNFSVTNESLAAAFAPDCAVKSAVVVVRKFGQSAGRSKGFAFVDFASQEDQERALERFQGKELEGRPMSLKVAIQPEEGAPAAGAAGEGEAKQAADKAAGDAKVDEQSGRTEGDAIIVAS</sequence>
<protein>
    <recommendedName>
        <fullName evidence="4">RRM domain-containing protein</fullName>
    </recommendedName>
</protein>
<feature type="compositionally biased region" description="Basic residues" evidence="3">
    <location>
        <begin position="167"/>
        <end position="181"/>
    </location>
</feature>
<dbReference type="PANTHER" id="PTHR48025:SF1">
    <property type="entry name" value="RRM DOMAIN-CONTAINING PROTEIN"/>
    <property type="match status" value="1"/>
</dbReference>
<dbReference type="GO" id="GO:0003729">
    <property type="term" value="F:mRNA binding"/>
    <property type="evidence" value="ECO:0007669"/>
    <property type="project" value="TreeGrafter"/>
</dbReference>
<name>A0A194S2M4_RHOGW</name>
<evidence type="ECO:0000256" key="3">
    <source>
        <dbReference type="SAM" id="MobiDB-lite"/>
    </source>
</evidence>
<evidence type="ECO:0000256" key="2">
    <source>
        <dbReference type="PROSITE-ProRule" id="PRU00176"/>
    </source>
</evidence>
<dbReference type="PANTHER" id="PTHR48025">
    <property type="entry name" value="OS02G0815200 PROTEIN"/>
    <property type="match status" value="1"/>
</dbReference>
<keyword evidence="1 2" id="KW-0694">RNA-binding</keyword>
<evidence type="ECO:0000256" key="1">
    <source>
        <dbReference type="ARBA" id="ARBA00022884"/>
    </source>
</evidence>
<dbReference type="OMA" id="MHGKDVN"/>
<dbReference type="RefSeq" id="XP_018270823.1">
    <property type="nucleotide sequence ID" value="XM_018416975.1"/>
</dbReference>
<feature type="compositionally biased region" description="Low complexity" evidence="3">
    <location>
        <begin position="204"/>
        <end position="213"/>
    </location>
</feature>
<reference evidence="5 6" key="1">
    <citation type="journal article" date="2015" name="Front. Microbiol.">
        <title>Genome sequence of the plant growth promoting endophytic yeast Rhodotorula graminis WP1.</title>
        <authorList>
            <person name="Firrincieli A."/>
            <person name="Otillar R."/>
            <person name="Salamov A."/>
            <person name="Schmutz J."/>
            <person name="Khan Z."/>
            <person name="Redman R.S."/>
            <person name="Fleck N.D."/>
            <person name="Lindquist E."/>
            <person name="Grigoriev I.V."/>
            <person name="Doty S.L."/>
        </authorList>
    </citation>
    <scope>NUCLEOTIDE SEQUENCE [LARGE SCALE GENOMIC DNA]</scope>
    <source>
        <strain evidence="5 6">WP1</strain>
    </source>
</reference>
<dbReference type="PROSITE" id="PS50102">
    <property type="entry name" value="RRM"/>
    <property type="match status" value="2"/>
</dbReference>
<evidence type="ECO:0000259" key="4">
    <source>
        <dbReference type="PROSITE" id="PS50102"/>
    </source>
</evidence>
<gene>
    <name evidence="5" type="ORF">RHOBADRAFT_53716</name>
</gene>
<dbReference type="EMBL" id="KQ474079">
    <property type="protein sequence ID" value="KPV74774.1"/>
    <property type="molecule type" value="Genomic_DNA"/>
</dbReference>
<keyword evidence="6" id="KW-1185">Reference proteome</keyword>
<dbReference type="OrthoDB" id="439808at2759"/>
<dbReference type="SMART" id="SM00360">
    <property type="entry name" value="RRM"/>
    <property type="match status" value="2"/>
</dbReference>
<feature type="compositionally biased region" description="Low complexity" evidence="3">
    <location>
        <begin position="357"/>
        <end position="367"/>
    </location>
</feature>
<dbReference type="AlphaFoldDB" id="A0A194S2M4"/>
<dbReference type="Proteomes" id="UP000053890">
    <property type="component" value="Unassembled WGS sequence"/>
</dbReference>
<feature type="region of interest" description="Disordered" evidence="3">
    <location>
        <begin position="357"/>
        <end position="402"/>
    </location>
</feature>
<dbReference type="Pfam" id="PF00076">
    <property type="entry name" value="RRM_1"/>
    <property type="match status" value="2"/>
</dbReference>
<feature type="domain" description="RRM" evidence="4">
    <location>
        <begin position="276"/>
        <end position="357"/>
    </location>
</feature>
<organism evidence="5 6">
    <name type="scientific">Rhodotorula graminis (strain WP1)</name>
    <dbReference type="NCBI Taxonomy" id="578459"/>
    <lineage>
        <taxon>Eukaryota</taxon>
        <taxon>Fungi</taxon>
        <taxon>Dikarya</taxon>
        <taxon>Basidiomycota</taxon>
        <taxon>Pucciniomycotina</taxon>
        <taxon>Microbotryomycetes</taxon>
        <taxon>Sporidiobolales</taxon>
        <taxon>Sporidiobolaceae</taxon>
        <taxon>Rhodotorula</taxon>
    </lineage>
</organism>
<dbReference type="SUPFAM" id="SSF54928">
    <property type="entry name" value="RNA-binding domain, RBD"/>
    <property type="match status" value="2"/>
</dbReference>
<feature type="domain" description="RRM" evidence="4">
    <location>
        <begin position="43"/>
        <end position="119"/>
    </location>
</feature>
<proteinExistence type="predicted"/>
<dbReference type="InterPro" id="IPR035979">
    <property type="entry name" value="RBD_domain_sf"/>
</dbReference>
<feature type="compositionally biased region" description="Basic and acidic residues" evidence="3">
    <location>
        <begin position="371"/>
        <end position="395"/>
    </location>
</feature>
<accession>A0A194S2M4</accession>
<dbReference type="STRING" id="578459.A0A194S2M4"/>
<dbReference type="InterPro" id="IPR000504">
    <property type="entry name" value="RRM_dom"/>
</dbReference>
<feature type="compositionally biased region" description="Basic residues" evidence="3">
    <location>
        <begin position="221"/>
        <end position="230"/>
    </location>
</feature>
<evidence type="ECO:0000313" key="5">
    <source>
        <dbReference type="EMBL" id="KPV74774.1"/>
    </source>
</evidence>
<feature type="region of interest" description="Disordered" evidence="3">
    <location>
        <begin position="137"/>
        <end position="275"/>
    </location>
</feature>